<proteinExistence type="predicted"/>
<evidence type="ECO:0000313" key="1">
    <source>
        <dbReference type="EMBL" id="KAF7935049.1"/>
    </source>
</evidence>
<organism evidence="1 2">
    <name type="scientific">Botrytis deweyae</name>
    <dbReference type="NCBI Taxonomy" id="2478750"/>
    <lineage>
        <taxon>Eukaryota</taxon>
        <taxon>Fungi</taxon>
        <taxon>Dikarya</taxon>
        <taxon>Ascomycota</taxon>
        <taxon>Pezizomycotina</taxon>
        <taxon>Leotiomycetes</taxon>
        <taxon>Helotiales</taxon>
        <taxon>Sclerotiniaceae</taxon>
        <taxon>Botrytis</taxon>
    </lineage>
</organism>
<gene>
    <name evidence="1" type="ORF">EAE98_003094</name>
</gene>
<evidence type="ECO:0000313" key="2">
    <source>
        <dbReference type="Proteomes" id="UP000783213"/>
    </source>
</evidence>
<comment type="caution">
    <text evidence="1">The sequence shown here is derived from an EMBL/GenBank/DDBJ whole genome shotgun (WGS) entry which is preliminary data.</text>
</comment>
<accession>A0ABQ7IVM4</accession>
<sequence>MPFFRIRCVTFDSNDDIRICHSPSMDDVDRFPRIWLNFEVWLSTLASPRLHWNIQGDQGGDQGENWDTHPME</sequence>
<name>A0ABQ7IVM4_9HELO</name>
<keyword evidence="2" id="KW-1185">Reference proteome</keyword>
<dbReference type="Proteomes" id="UP000783213">
    <property type="component" value="Unassembled WGS sequence"/>
</dbReference>
<dbReference type="RefSeq" id="XP_038813243.1">
    <property type="nucleotide sequence ID" value="XM_038950714.1"/>
</dbReference>
<reference evidence="1 2" key="1">
    <citation type="journal article" date="2020" name="Genome Biol. Evol.">
        <title>Comparative genomics of Sclerotiniaceae.</title>
        <authorList>
            <person name="Valero Jimenez C.A."/>
            <person name="Steentjes M."/>
            <person name="Scholten O.E."/>
            <person name="Van Kan J.A.L."/>
        </authorList>
    </citation>
    <scope>NUCLEOTIDE SEQUENCE [LARGE SCALE GENOMIC DNA]</scope>
    <source>
        <strain evidence="1 2">B1</strain>
    </source>
</reference>
<protein>
    <submittedName>
        <fullName evidence="1">Uncharacterized protein</fullName>
    </submittedName>
</protein>
<dbReference type="EMBL" id="RCSX01000005">
    <property type="protein sequence ID" value="KAF7935049.1"/>
    <property type="molecule type" value="Genomic_DNA"/>
</dbReference>
<dbReference type="GeneID" id="62229868"/>